<feature type="domain" description="HNH nuclease" evidence="2">
    <location>
        <begin position="270"/>
        <end position="327"/>
    </location>
</feature>
<protein>
    <submittedName>
        <fullName evidence="3">HNH endonuclease</fullName>
    </submittedName>
</protein>
<dbReference type="CDD" id="cd00085">
    <property type="entry name" value="HNHc"/>
    <property type="match status" value="1"/>
</dbReference>
<keyword evidence="3" id="KW-0540">Nuclease</keyword>
<feature type="coiled-coil region" evidence="1">
    <location>
        <begin position="339"/>
        <end position="391"/>
    </location>
</feature>
<keyword evidence="1" id="KW-0175">Coiled coil</keyword>
<comment type="caution">
    <text evidence="3">The sequence shown here is derived from an EMBL/GenBank/DDBJ whole genome shotgun (WGS) entry which is preliminary data.</text>
</comment>
<evidence type="ECO:0000313" key="3">
    <source>
        <dbReference type="EMBL" id="MBI5169225.1"/>
    </source>
</evidence>
<evidence type="ECO:0000259" key="2">
    <source>
        <dbReference type="SMART" id="SM00507"/>
    </source>
</evidence>
<evidence type="ECO:0000313" key="4">
    <source>
        <dbReference type="Proteomes" id="UP000696931"/>
    </source>
</evidence>
<reference evidence="3" key="1">
    <citation type="submission" date="2020-07" db="EMBL/GenBank/DDBJ databases">
        <title>Huge and variable diversity of episymbiotic CPR bacteria and DPANN archaea in groundwater ecosystems.</title>
        <authorList>
            <person name="He C.Y."/>
            <person name="Keren R."/>
            <person name="Whittaker M."/>
            <person name="Farag I.F."/>
            <person name="Doudna J."/>
            <person name="Cate J.H.D."/>
            <person name="Banfield J.F."/>
        </authorList>
    </citation>
    <scope>NUCLEOTIDE SEQUENCE</scope>
    <source>
        <strain evidence="3">NC_groundwater_1813_Pr3_B-0.1um_71_17</strain>
    </source>
</reference>
<dbReference type="AlphaFoldDB" id="A0A933W1N1"/>
<dbReference type="SMART" id="SM00507">
    <property type="entry name" value="HNHc"/>
    <property type="match status" value="1"/>
</dbReference>
<dbReference type="Gene3D" id="1.10.30.50">
    <property type="match status" value="1"/>
</dbReference>
<dbReference type="EMBL" id="JACRIW010000047">
    <property type="protein sequence ID" value="MBI5169225.1"/>
    <property type="molecule type" value="Genomic_DNA"/>
</dbReference>
<proteinExistence type="predicted"/>
<dbReference type="Proteomes" id="UP000696931">
    <property type="component" value="Unassembled WGS sequence"/>
</dbReference>
<name>A0A933W1N1_UNCEI</name>
<dbReference type="GO" id="GO:0004519">
    <property type="term" value="F:endonuclease activity"/>
    <property type="evidence" value="ECO:0007669"/>
    <property type="project" value="UniProtKB-KW"/>
</dbReference>
<keyword evidence="3" id="KW-0378">Hydrolase</keyword>
<keyword evidence="3" id="KW-0255">Endonuclease</keyword>
<accession>A0A933W1N1</accession>
<gene>
    <name evidence="3" type="ORF">HZA61_07035</name>
</gene>
<sequence>MRFRLPTHLSPEEARARLDLIYREEHHRVAEGLALLALIDSRRDFRAAGYSCMKTYCEQHLRMTPDRASKRLQAARTAARFTTIFDYLSDGRLTLGAVVALAPHLKVENSEELLAAAANKSCAEIAQLVAARMRPVVQKSECETPPVKETSPSHATWHVSGQESAGPEALAFIAFAQESAAPLPPKKRGVISLGAPGEHEVRLTLTQQERDSLRRVQDLLSNIDWAQDPAAIYAKAIELLEERLLRDKLGAKKSEQTEETVGNGRRIPKAVRHAVWQRDGGCCSFVSADGHRCGERRWLQFDHRTPVALGGESTLANVRLLCRAHNLFEAERVLGEDRVARARERAERERARHSEAKAREAARAVAREEKARAAEEKARLAAERAAIQERDADLLSALKSLQFTPEQSARAAEATKDLADGPLEPRVRAALKVLTARLATKQDFSKPQAKPASAAA</sequence>
<organism evidence="3 4">
    <name type="scientific">Eiseniibacteriota bacterium</name>
    <dbReference type="NCBI Taxonomy" id="2212470"/>
    <lineage>
        <taxon>Bacteria</taxon>
        <taxon>Candidatus Eiseniibacteriota</taxon>
    </lineage>
</organism>
<dbReference type="InterPro" id="IPR003615">
    <property type="entry name" value="HNH_nuc"/>
</dbReference>
<evidence type="ECO:0000256" key="1">
    <source>
        <dbReference type="SAM" id="Coils"/>
    </source>
</evidence>